<organism evidence="6">
    <name type="scientific">Rhipicephalus appendiculatus</name>
    <name type="common">Brown ear tick</name>
    <dbReference type="NCBI Taxonomy" id="34631"/>
    <lineage>
        <taxon>Eukaryota</taxon>
        <taxon>Metazoa</taxon>
        <taxon>Ecdysozoa</taxon>
        <taxon>Arthropoda</taxon>
        <taxon>Chelicerata</taxon>
        <taxon>Arachnida</taxon>
        <taxon>Acari</taxon>
        <taxon>Parasitiformes</taxon>
        <taxon>Ixodida</taxon>
        <taxon>Ixodoidea</taxon>
        <taxon>Ixodidae</taxon>
        <taxon>Rhipicephalinae</taxon>
        <taxon>Rhipicephalus</taxon>
        <taxon>Rhipicephalus</taxon>
    </lineage>
</organism>
<feature type="compositionally biased region" description="Low complexity" evidence="3">
    <location>
        <begin position="230"/>
        <end position="239"/>
    </location>
</feature>
<feature type="compositionally biased region" description="Low complexity" evidence="3">
    <location>
        <begin position="385"/>
        <end position="416"/>
    </location>
</feature>
<sequence length="549" mass="54821">MQCIAVVLATIVIVPVSGDGSCSKPGGCKASACGPLEVPVSGKPRYDSFCRPLFTPPWELRKLRRCVCKRRYVRNSWGECVPRLKCIPCQFRWQKDYRECADGCPATCNSPFSKSCNKPCAPGCACPPGWVVHPRTPRKCIRAYRCLPKCPAHSEFQACVSSCLPKCGRATPERCEVNCDRGACVCKRGYIGLEKKGKLTCVRQVVCSWLARNRTLIEPSATQPSGATGGSLTTTSTSSVIIPQRGNVTLTAAAVSSSGSQAHPVGTPSSSVASHAAGVVSAGVHSGGTASGVSGTAVGSSASNQGGDIVRGVSGVGGGSSTRIEGGGTRSGMPGTTGGSSVRTQSGGTLSGVSGVAEGSSTAVQGGGPSSGVSGTTGGSGITGVGTQIGPVSHHGGSISTGSTTSMGSSPTSGVSEVGGANVGAPTSGPTSPSGTVAGGGAVVSSAPAGPSPESAGNVPYLTATNPRSNIPSHIEESFRAPEGAVLTGMGLEGAPSIGVNPFAGSISSVDSAIHERLLSIRSTAQTGNTLLVDTGGRERTPVTVNAQS</sequence>
<dbReference type="PANTHER" id="PTHR23259">
    <property type="entry name" value="RIDDLE"/>
    <property type="match status" value="1"/>
</dbReference>
<name>A0A131YWH8_RHIAP</name>
<feature type="compositionally biased region" description="Polar residues" evidence="3">
    <location>
        <begin position="339"/>
        <end position="352"/>
    </location>
</feature>
<dbReference type="EMBL" id="GEDV01005013">
    <property type="protein sequence ID" value="JAP83544.1"/>
    <property type="molecule type" value="Transcribed_RNA"/>
</dbReference>
<feature type="region of interest" description="Disordered" evidence="3">
    <location>
        <begin position="283"/>
        <end position="460"/>
    </location>
</feature>
<feature type="compositionally biased region" description="Low complexity" evidence="3">
    <location>
        <begin position="423"/>
        <end position="436"/>
    </location>
</feature>
<keyword evidence="2" id="KW-1015">Disulfide bond</keyword>
<dbReference type="Gene3D" id="2.10.25.10">
    <property type="entry name" value="Laminin"/>
    <property type="match status" value="3"/>
</dbReference>
<evidence type="ECO:0000256" key="1">
    <source>
        <dbReference type="ARBA" id="ARBA00022690"/>
    </source>
</evidence>
<dbReference type="CDD" id="cd19941">
    <property type="entry name" value="TIL"/>
    <property type="match status" value="2"/>
</dbReference>
<dbReference type="InterPro" id="IPR002919">
    <property type="entry name" value="TIL_dom"/>
</dbReference>
<feature type="compositionally biased region" description="Low complexity" evidence="3">
    <location>
        <begin position="443"/>
        <end position="457"/>
    </location>
</feature>
<reference evidence="6" key="1">
    <citation type="journal article" date="2016" name="Ticks Tick Borne Dis.">
        <title>De novo assembly and annotation of the salivary gland transcriptome of Rhipicephalus appendiculatus male and female ticks during blood feeding.</title>
        <authorList>
            <person name="de Castro M.H."/>
            <person name="de Klerk D."/>
            <person name="Pienaar R."/>
            <person name="Latif A.A."/>
            <person name="Rees D.J."/>
            <person name="Mans B.J."/>
        </authorList>
    </citation>
    <scope>NUCLEOTIDE SEQUENCE</scope>
    <source>
        <tissue evidence="6">Salivary glands</tissue>
    </source>
</reference>
<feature type="signal peptide" evidence="4">
    <location>
        <begin position="1"/>
        <end position="18"/>
    </location>
</feature>
<keyword evidence="1" id="KW-0646">Protease inhibitor</keyword>
<evidence type="ECO:0000256" key="4">
    <source>
        <dbReference type="SAM" id="SignalP"/>
    </source>
</evidence>
<feature type="region of interest" description="Disordered" evidence="3">
    <location>
        <begin position="220"/>
        <end position="240"/>
    </location>
</feature>
<evidence type="ECO:0000259" key="5">
    <source>
        <dbReference type="Pfam" id="PF01826"/>
    </source>
</evidence>
<evidence type="ECO:0000313" key="6">
    <source>
        <dbReference type="EMBL" id="JAP83544.1"/>
    </source>
</evidence>
<keyword evidence="4" id="KW-0732">Signal</keyword>
<evidence type="ECO:0000256" key="3">
    <source>
        <dbReference type="SAM" id="MobiDB-lite"/>
    </source>
</evidence>
<feature type="compositionally biased region" description="Gly residues" evidence="3">
    <location>
        <begin position="314"/>
        <end position="338"/>
    </location>
</feature>
<dbReference type="InterPro" id="IPR036084">
    <property type="entry name" value="Ser_inhib-like_sf"/>
</dbReference>
<dbReference type="PANTHER" id="PTHR23259:SF70">
    <property type="entry name" value="ACCESSORY GLAND PROTEIN ACP62F-RELATED"/>
    <property type="match status" value="1"/>
</dbReference>
<feature type="chain" id="PRO_5007286254" evidence="4">
    <location>
        <begin position="19"/>
        <end position="549"/>
    </location>
</feature>
<feature type="domain" description="TIL" evidence="5">
    <location>
        <begin position="95"/>
        <end position="146"/>
    </location>
</feature>
<dbReference type="Pfam" id="PF01826">
    <property type="entry name" value="TIL"/>
    <property type="match status" value="2"/>
</dbReference>
<dbReference type="InterPro" id="IPR051368">
    <property type="entry name" value="SerProtInhib-TIL_Domain"/>
</dbReference>
<dbReference type="GO" id="GO:0030414">
    <property type="term" value="F:peptidase inhibitor activity"/>
    <property type="evidence" value="ECO:0007669"/>
    <property type="project" value="UniProtKB-KW"/>
</dbReference>
<feature type="compositionally biased region" description="Gly residues" evidence="3">
    <location>
        <begin position="365"/>
        <end position="384"/>
    </location>
</feature>
<proteinExistence type="predicted"/>
<dbReference type="SUPFAM" id="SSF57567">
    <property type="entry name" value="Serine protease inhibitors"/>
    <property type="match status" value="2"/>
</dbReference>
<feature type="compositionally biased region" description="Low complexity" evidence="3">
    <location>
        <begin position="291"/>
        <end position="313"/>
    </location>
</feature>
<feature type="domain" description="TIL" evidence="5">
    <location>
        <begin position="150"/>
        <end position="207"/>
    </location>
</feature>
<dbReference type="AlphaFoldDB" id="A0A131YWH8"/>
<accession>A0A131YWH8</accession>
<protein>
    <submittedName>
        <fullName evidence="6">TIL domain containing protein</fullName>
    </submittedName>
</protein>
<evidence type="ECO:0000256" key="2">
    <source>
        <dbReference type="ARBA" id="ARBA00023157"/>
    </source>
</evidence>